<evidence type="ECO:0000256" key="1">
    <source>
        <dbReference type="SAM" id="MobiDB-lite"/>
    </source>
</evidence>
<proteinExistence type="predicted"/>
<accession>A0ABQ3ZXN3</accession>
<name>A0ABQ3ZXN3_9ACTN</name>
<dbReference type="SUPFAM" id="SSF54292">
    <property type="entry name" value="2Fe-2S ferredoxin-like"/>
    <property type="match status" value="1"/>
</dbReference>
<reference evidence="2 3" key="1">
    <citation type="submission" date="2021-01" db="EMBL/GenBank/DDBJ databases">
        <title>Whole genome shotgun sequence of Actinoplanes humidus NBRC 14915.</title>
        <authorList>
            <person name="Komaki H."/>
            <person name="Tamura T."/>
        </authorList>
    </citation>
    <scope>NUCLEOTIDE SEQUENCE [LARGE SCALE GENOMIC DNA]</scope>
    <source>
        <strain evidence="2 3">NBRC 14915</strain>
    </source>
</reference>
<dbReference type="Proteomes" id="UP000603200">
    <property type="component" value="Unassembled WGS sequence"/>
</dbReference>
<comment type="caution">
    <text evidence="2">The sequence shown here is derived from an EMBL/GenBank/DDBJ whole genome shotgun (WGS) entry which is preliminary data.</text>
</comment>
<dbReference type="EMBL" id="BOMN01000087">
    <property type="protein sequence ID" value="GIE22942.1"/>
    <property type="molecule type" value="Genomic_DNA"/>
</dbReference>
<dbReference type="InterPro" id="IPR036010">
    <property type="entry name" value="2Fe-2S_ferredoxin-like_sf"/>
</dbReference>
<protein>
    <recommendedName>
        <fullName evidence="4">2Fe-2S iron-sulfur cluster protein</fullName>
    </recommendedName>
</protein>
<evidence type="ECO:0000313" key="3">
    <source>
        <dbReference type="Proteomes" id="UP000603200"/>
    </source>
</evidence>
<dbReference type="InterPro" id="IPR012675">
    <property type="entry name" value="Beta-grasp_dom_sf"/>
</dbReference>
<keyword evidence="3" id="KW-1185">Reference proteome</keyword>
<evidence type="ECO:0008006" key="4">
    <source>
        <dbReference type="Google" id="ProtNLM"/>
    </source>
</evidence>
<gene>
    <name evidence="2" type="ORF">Ahu01nite_060440</name>
</gene>
<evidence type="ECO:0000313" key="2">
    <source>
        <dbReference type="EMBL" id="GIE22942.1"/>
    </source>
</evidence>
<dbReference type="Gene3D" id="3.10.20.30">
    <property type="match status" value="1"/>
</dbReference>
<sequence length="60" mass="6006">MPAVGISSCGGCEVRVDGELIRSCLVLVVQCDGARVCTGEGLQDPPSASDSAGLGVQREG</sequence>
<organism evidence="2 3">
    <name type="scientific">Winogradskya humida</name>
    <dbReference type="NCBI Taxonomy" id="113566"/>
    <lineage>
        <taxon>Bacteria</taxon>
        <taxon>Bacillati</taxon>
        <taxon>Actinomycetota</taxon>
        <taxon>Actinomycetes</taxon>
        <taxon>Micromonosporales</taxon>
        <taxon>Micromonosporaceae</taxon>
        <taxon>Winogradskya</taxon>
    </lineage>
</organism>
<feature type="region of interest" description="Disordered" evidence="1">
    <location>
        <begin position="39"/>
        <end position="60"/>
    </location>
</feature>